<comment type="caution">
    <text evidence="2">The sequence shown here is derived from an EMBL/GenBank/DDBJ whole genome shotgun (WGS) entry which is preliminary data.</text>
</comment>
<dbReference type="SUPFAM" id="SSF160574">
    <property type="entry name" value="BT0923-like"/>
    <property type="match status" value="1"/>
</dbReference>
<reference evidence="2 3" key="1">
    <citation type="submission" date="2016-07" db="EMBL/GenBank/DDBJ databases">
        <title>Genome of Pelobium manganitolerans.</title>
        <authorList>
            <person name="Wu S."/>
            <person name="Wang G."/>
        </authorList>
    </citation>
    <scope>NUCLEOTIDE SEQUENCE [LARGE SCALE GENOMIC DNA]</scope>
    <source>
        <strain evidence="2 3">YS-25</strain>
    </source>
</reference>
<dbReference type="InterPro" id="IPR021533">
    <property type="entry name" value="PepSY-like"/>
</dbReference>
<feature type="domain" description="Putative beta-lactamase-inhibitor-like PepSY-like" evidence="1">
    <location>
        <begin position="58"/>
        <end position="132"/>
    </location>
</feature>
<evidence type="ECO:0000313" key="3">
    <source>
        <dbReference type="Proteomes" id="UP000283433"/>
    </source>
</evidence>
<dbReference type="Gene3D" id="3.10.450.360">
    <property type="match status" value="1"/>
</dbReference>
<keyword evidence="3" id="KW-1185">Reference proteome</keyword>
<dbReference type="AlphaFoldDB" id="A0A419S3M3"/>
<proteinExistence type="predicted"/>
<evidence type="ECO:0000259" key="1">
    <source>
        <dbReference type="Pfam" id="PF11396"/>
    </source>
</evidence>
<organism evidence="2 3">
    <name type="scientific">Pelobium manganitolerans</name>
    <dbReference type="NCBI Taxonomy" id="1842495"/>
    <lineage>
        <taxon>Bacteria</taxon>
        <taxon>Pseudomonadati</taxon>
        <taxon>Bacteroidota</taxon>
        <taxon>Sphingobacteriia</taxon>
        <taxon>Sphingobacteriales</taxon>
        <taxon>Sphingobacteriaceae</taxon>
        <taxon>Pelobium</taxon>
    </lineage>
</organism>
<gene>
    <name evidence="2" type="ORF">BCY91_09560</name>
</gene>
<accession>A0A419S3M3</accession>
<name>A0A419S3M3_9SPHI</name>
<dbReference type="Proteomes" id="UP000283433">
    <property type="component" value="Unassembled WGS sequence"/>
</dbReference>
<sequence length="140" mass="15594">MLTIGLVSCSKDDDVKITETPEAVQTAFNAKFSGATQVETERDGDLYEFDFKLNGVDYEAQYKSDGNLVKFKHDLALSTIPTAIQTKINADYEGKTVDEVEMLTIGSATYYQVEINNEPNDIKLVFNADGSLNQSVTYWD</sequence>
<protein>
    <recommendedName>
        <fullName evidence="1">Putative beta-lactamase-inhibitor-like PepSY-like domain-containing protein</fullName>
    </recommendedName>
</protein>
<evidence type="ECO:0000313" key="2">
    <source>
        <dbReference type="EMBL" id="RKD13905.1"/>
    </source>
</evidence>
<dbReference type="Pfam" id="PF11396">
    <property type="entry name" value="PepSY_like"/>
    <property type="match status" value="1"/>
</dbReference>
<dbReference type="EMBL" id="MBTA01000027">
    <property type="protein sequence ID" value="RKD13905.1"/>
    <property type="molecule type" value="Genomic_DNA"/>
</dbReference>